<proteinExistence type="predicted"/>
<dbReference type="Pfam" id="PF22614">
    <property type="entry name" value="Slo-like_RCK"/>
    <property type="match status" value="1"/>
</dbReference>
<keyword evidence="8" id="KW-0406">Ion transport</keyword>
<dbReference type="PANTHER" id="PTHR10027">
    <property type="entry name" value="CALCIUM-ACTIVATED POTASSIUM CHANNEL ALPHA CHAIN"/>
    <property type="match status" value="1"/>
</dbReference>
<evidence type="ECO:0000313" key="15">
    <source>
        <dbReference type="Proteomes" id="UP001151582"/>
    </source>
</evidence>
<keyword evidence="10" id="KW-0407">Ion channel</keyword>
<feature type="transmembrane region" description="Helical" evidence="12">
    <location>
        <begin position="108"/>
        <end position="127"/>
    </location>
</feature>
<keyword evidence="6" id="KW-0630">Potassium</keyword>
<dbReference type="GO" id="GO:0005267">
    <property type="term" value="F:potassium channel activity"/>
    <property type="evidence" value="ECO:0007669"/>
    <property type="project" value="UniProtKB-KW"/>
</dbReference>
<evidence type="ECO:0000256" key="3">
    <source>
        <dbReference type="ARBA" id="ARBA00022538"/>
    </source>
</evidence>
<gene>
    <name evidence="14" type="ORF">H4R34_002027</name>
</gene>
<evidence type="ECO:0000256" key="6">
    <source>
        <dbReference type="ARBA" id="ARBA00022958"/>
    </source>
</evidence>
<dbReference type="GO" id="GO:0016020">
    <property type="term" value="C:membrane"/>
    <property type="evidence" value="ECO:0007669"/>
    <property type="project" value="UniProtKB-SubCell"/>
</dbReference>
<feature type="transmembrane region" description="Helical" evidence="12">
    <location>
        <begin position="205"/>
        <end position="227"/>
    </location>
</feature>
<feature type="transmembrane region" description="Helical" evidence="12">
    <location>
        <begin position="147"/>
        <end position="165"/>
    </location>
</feature>
<evidence type="ECO:0000256" key="1">
    <source>
        <dbReference type="ARBA" id="ARBA00004141"/>
    </source>
</evidence>
<reference evidence="14" key="1">
    <citation type="submission" date="2022-07" db="EMBL/GenBank/DDBJ databases">
        <title>Phylogenomic reconstructions and comparative analyses of Kickxellomycotina fungi.</title>
        <authorList>
            <person name="Reynolds N.K."/>
            <person name="Stajich J.E."/>
            <person name="Barry K."/>
            <person name="Grigoriev I.V."/>
            <person name="Crous P."/>
            <person name="Smith M.E."/>
        </authorList>
    </citation>
    <scope>NUCLEOTIDE SEQUENCE</scope>
    <source>
        <strain evidence="14">RSA 567</strain>
    </source>
</reference>
<dbReference type="InterPro" id="IPR003148">
    <property type="entry name" value="RCK_N"/>
</dbReference>
<organism evidence="14 15">
    <name type="scientific">Dimargaris verticillata</name>
    <dbReference type="NCBI Taxonomy" id="2761393"/>
    <lineage>
        <taxon>Eukaryota</taxon>
        <taxon>Fungi</taxon>
        <taxon>Fungi incertae sedis</taxon>
        <taxon>Zoopagomycota</taxon>
        <taxon>Kickxellomycotina</taxon>
        <taxon>Dimargaritomycetes</taxon>
        <taxon>Dimargaritales</taxon>
        <taxon>Dimargaritaceae</taxon>
        <taxon>Dimargaris</taxon>
    </lineage>
</organism>
<dbReference type="Gene3D" id="3.40.50.720">
    <property type="entry name" value="NAD(P)-binding Rossmann-like Domain"/>
    <property type="match status" value="1"/>
</dbReference>
<evidence type="ECO:0000256" key="5">
    <source>
        <dbReference type="ARBA" id="ARBA00022826"/>
    </source>
</evidence>
<protein>
    <recommendedName>
        <fullName evidence="13">RCK N-terminal domain-containing protein</fullName>
    </recommendedName>
</protein>
<evidence type="ECO:0000256" key="7">
    <source>
        <dbReference type="ARBA" id="ARBA00022989"/>
    </source>
</evidence>
<evidence type="ECO:0000256" key="11">
    <source>
        <dbReference type="SAM" id="MobiDB-lite"/>
    </source>
</evidence>
<dbReference type="AlphaFoldDB" id="A0A9W8B8V0"/>
<feature type="transmembrane region" description="Helical" evidence="12">
    <location>
        <begin position="50"/>
        <end position="69"/>
    </location>
</feature>
<evidence type="ECO:0000256" key="9">
    <source>
        <dbReference type="ARBA" id="ARBA00023136"/>
    </source>
</evidence>
<feature type="transmembrane region" description="Helical" evidence="12">
    <location>
        <begin position="311"/>
        <end position="328"/>
    </location>
</feature>
<keyword evidence="7 12" id="KW-1133">Transmembrane helix</keyword>
<feature type="transmembrane region" description="Helical" evidence="12">
    <location>
        <begin position="255"/>
        <end position="274"/>
    </location>
</feature>
<feature type="transmembrane region" description="Helical" evidence="12">
    <location>
        <begin position="75"/>
        <end position="96"/>
    </location>
</feature>
<name>A0A9W8B8V0_9FUNG</name>
<sequence length="1049" mass="118612">MTLVFQTDFCTLTRDSDYDSSTNGPYIGYAICLLVIRIARRALRIGLVALKSTFIIGSLMLVSVLMGVFTIPVSVLGLIVFAGNHMLIPLRVLFVGEFHKNADYSRTIAAVMSITEIVTMFAFPAMFIVNTTSQASMEPGRYQYAEWRVGVDMALSCVLALIIGAKKSVFNTHLLSIKYYLILVSAGSSFIGSVLYWVLPFMRTQYMGMHLLAVFGISRFFLLYAFVKDRIITSQIYEGYFSPTTVKSILMASRLLCYWLSFSGLLHVVLHIFYVPLRPNFSFWDSMFYVVLCLINGPTTEIIADVTAARIIVLLIIILLLFILPKEISKMTEVYKAQPIHSQYEQKMLAYDSIVIISGILLRRNVMSVLSNLKREKPSQNIDVLLVDDGRQNAEVVGLTSLSRIHRKMRVSFLNTISFRKAQSLVEKYTSINIYVINDYDFGIDPELKDCQCIATARFFHGIFQRFTKDFNIHLQVILRTSIPLTYGIPCCQAVCLDQLLVNYMAQSTAATGLATLCEHVVSDRLRRLIKIVSRNRAKFPKKPLNPIIECLSQFEWLERIAMTYAEQIVNRHARRVYNESGYILLGTYKLQGGLDPYQHINFQGCGVAILNKLDEEEGFSQNFALENLGGTRQRHFHKTYHYVDPKDLESQPTPMPFKVVYRHHFPSQSNYFAAFDHLSDVCCEGPQAPAVGHVLICDFTRFTTRLLVPLVEQLKNAHNDPDLAIVVTSDSCLPPNERALLERYRNVYYVPGNPAHPGTLHRANVMGAIKAIVLHNPNPDPNENITVIKPICHVMTVIDYIHSINPAIPIIRRLPFSTLETTKYNGGQQGDYIFGLVDDEIPPLLSGEAIFTDSFYHDTRTLLHYDRFSFQAKLLHSTATLIHTETRRQFFKDDDQDATTLGAPTPANSPAETIPASPVPELANGTLIATDGRQPGVNIVNQLAESASYWYTLALNDVLVLDNNFDEFLDFSALFNALLDFNVTAVGLYRLLDLAHPAYGRFVQPCPINEYLHFTDHVIVLIPRQLDRNTLRISLDRLMAHRGRYASL</sequence>
<feature type="region of interest" description="Disordered" evidence="11">
    <location>
        <begin position="897"/>
        <end position="919"/>
    </location>
</feature>
<evidence type="ECO:0000313" key="14">
    <source>
        <dbReference type="EMBL" id="KAJ1981558.1"/>
    </source>
</evidence>
<evidence type="ECO:0000256" key="10">
    <source>
        <dbReference type="ARBA" id="ARBA00023303"/>
    </source>
</evidence>
<evidence type="ECO:0000256" key="2">
    <source>
        <dbReference type="ARBA" id="ARBA00022448"/>
    </source>
</evidence>
<dbReference type="Proteomes" id="UP001151582">
    <property type="component" value="Unassembled WGS sequence"/>
</dbReference>
<evidence type="ECO:0000256" key="12">
    <source>
        <dbReference type="SAM" id="Phobius"/>
    </source>
</evidence>
<keyword evidence="3" id="KW-0633">Potassium transport</keyword>
<keyword evidence="5" id="KW-0631">Potassium channel</keyword>
<keyword evidence="4 12" id="KW-0812">Transmembrane</keyword>
<evidence type="ECO:0000259" key="13">
    <source>
        <dbReference type="Pfam" id="PF22614"/>
    </source>
</evidence>
<keyword evidence="15" id="KW-1185">Reference proteome</keyword>
<feature type="transmembrane region" description="Helical" evidence="12">
    <location>
        <begin position="177"/>
        <end position="199"/>
    </location>
</feature>
<dbReference type="OrthoDB" id="5560196at2759"/>
<accession>A0A9W8B8V0</accession>
<feature type="domain" description="RCK N-terminal" evidence="13">
    <location>
        <begin position="693"/>
        <end position="812"/>
    </location>
</feature>
<dbReference type="EMBL" id="JANBQB010000120">
    <property type="protein sequence ID" value="KAJ1981558.1"/>
    <property type="molecule type" value="Genomic_DNA"/>
</dbReference>
<dbReference type="PANTHER" id="PTHR10027:SF10">
    <property type="entry name" value="SLOWPOKE 2, ISOFORM D"/>
    <property type="match status" value="1"/>
</dbReference>
<keyword evidence="2" id="KW-0813">Transport</keyword>
<evidence type="ECO:0000256" key="8">
    <source>
        <dbReference type="ARBA" id="ARBA00023065"/>
    </source>
</evidence>
<keyword evidence="9 12" id="KW-0472">Membrane</keyword>
<comment type="caution">
    <text evidence="14">The sequence shown here is derived from an EMBL/GenBank/DDBJ whole genome shotgun (WGS) entry which is preliminary data.</text>
</comment>
<feature type="transmembrane region" description="Helical" evidence="12">
    <location>
        <begin position="286"/>
        <end position="304"/>
    </location>
</feature>
<comment type="subcellular location">
    <subcellularLocation>
        <location evidence="1">Membrane</location>
        <topology evidence="1">Multi-pass membrane protein</topology>
    </subcellularLocation>
</comment>
<dbReference type="InterPro" id="IPR047871">
    <property type="entry name" value="K_chnl_Slo-like"/>
</dbReference>
<evidence type="ECO:0000256" key="4">
    <source>
        <dbReference type="ARBA" id="ARBA00022692"/>
    </source>
</evidence>